<evidence type="ECO:0000313" key="3">
    <source>
        <dbReference type="EMBL" id="CUN33233.1"/>
    </source>
</evidence>
<dbReference type="EC" id="5.1.3.2" evidence="3"/>
<dbReference type="AlphaFoldDB" id="A0A173W191"/>
<keyword evidence="3" id="KW-0413">Isomerase</keyword>
<dbReference type="GO" id="GO:0003978">
    <property type="term" value="F:UDP-glucose 4-epimerase activity"/>
    <property type="evidence" value="ECO:0007669"/>
    <property type="project" value="UniProtKB-EC"/>
</dbReference>
<dbReference type="Pfam" id="PF02719">
    <property type="entry name" value="Polysacc_synt_2"/>
    <property type="match status" value="1"/>
</dbReference>
<sequence>MMLNLGNFIADNVTHRAESMFAADIENNRETLSKEIEGKSLLVIGGAGSIGSSFIKAMLPFKPSKLVVVDLNENGLAELTRDLRSTEGMYVPEEYRTYTLSFADPIFERIFREEKGFDIVANFSAHKHVRSEKDKYSVQALIENNDIKAKRFLDLLSVYPPKHFFCVSTDKAANPVNIMGASKRIMEDMIMAYTSRFKVTTARFANVAFSNGSLPNGWIHRVMKKQPLAAPNDVKRYFVSPEESGQICMLACVLGRNGEIFFPKLGEEQMLTFSSICDKYVESMGCQKKVFSSDEEAKHFAADMPFDNKEYPVVYFGSDTTGEKAYEEFYVPGERLNMDRFSSLGVIEEVQKRPLKEIDAFFVELESIFASPSFTKEEVVKAIQRFIPHFEHEEKGKNLDQKM</sequence>
<protein>
    <submittedName>
        <fullName evidence="3">UDP-glucose 4-epimerase</fullName>
        <ecNumber evidence="3">5.1.3.2</ecNumber>
    </submittedName>
</protein>
<dbReference type="InterPro" id="IPR051203">
    <property type="entry name" value="Polysaccharide_Synthase-Rel"/>
</dbReference>
<dbReference type="InterPro" id="IPR036291">
    <property type="entry name" value="NAD(P)-bd_dom_sf"/>
</dbReference>
<dbReference type="Gene3D" id="3.40.50.720">
    <property type="entry name" value="NAD(P)-binding Rossmann-like Domain"/>
    <property type="match status" value="1"/>
</dbReference>
<evidence type="ECO:0000256" key="1">
    <source>
        <dbReference type="ARBA" id="ARBA00007430"/>
    </source>
</evidence>
<organism evidence="3 4">
    <name type="scientific">Parabacteroides distasonis</name>
    <dbReference type="NCBI Taxonomy" id="823"/>
    <lineage>
        <taxon>Bacteria</taxon>
        <taxon>Pseudomonadati</taxon>
        <taxon>Bacteroidota</taxon>
        <taxon>Bacteroidia</taxon>
        <taxon>Bacteroidales</taxon>
        <taxon>Tannerellaceae</taxon>
        <taxon>Parabacteroides</taxon>
    </lineage>
</organism>
<dbReference type="PANTHER" id="PTHR43318">
    <property type="entry name" value="UDP-N-ACETYLGLUCOSAMINE 4,6-DEHYDRATASE"/>
    <property type="match status" value="1"/>
</dbReference>
<gene>
    <name evidence="3" type="primary">capD_7</name>
    <name evidence="3" type="ORF">ERS852429_04318</name>
</gene>
<name>A0A173W191_PARDI</name>
<dbReference type="EMBL" id="CYXP01000015">
    <property type="protein sequence ID" value="CUN33233.1"/>
    <property type="molecule type" value="Genomic_DNA"/>
</dbReference>
<proteinExistence type="inferred from homology"/>
<evidence type="ECO:0000313" key="4">
    <source>
        <dbReference type="Proteomes" id="UP000095591"/>
    </source>
</evidence>
<feature type="domain" description="Polysaccharide biosynthesis protein CapD-like" evidence="2">
    <location>
        <begin position="41"/>
        <end position="342"/>
    </location>
</feature>
<dbReference type="PANTHER" id="PTHR43318:SF1">
    <property type="entry name" value="POLYSACCHARIDE BIOSYNTHESIS PROTEIN EPSC-RELATED"/>
    <property type="match status" value="1"/>
</dbReference>
<dbReference type="InterPro" id="IPR003869">
    <property type="entry name" value="Polysac_CapD-like"/>
</dbReference>
<reference evidence="3 4" key="1">
    <citation type="submission" date="2015-09" db="EMBL/GenBank/DDBJ databases">
        <authorList>
            <consortium name="Pathogen Informatics"/>
        </authorList>
    </citation>
    <scope>NUCLEOTIDE SEQUENCE [LARGE SCALE GENOMIC DNA]</scope>
    <source>
        <strain evidence="3 4">2789STDY5608872</strain>
    </source>
</reference>
<dbReference type="Proteomes" id="UP000095591">
    <property type="component" value="Unassembled WGS sequence"/>
</dbReference>
<accession>A0A173W191</accession>
<comment type="similarity">
    <text evidence="1">Belongs to the polysaccharide synthase family.</text>
</comment>
<evidence type="ECO:0000259" key="2">
    <source>
        <dbReference type="Pfam" id="PF02719"/>
    </source>
</evidence>
<dbReference type="SUPFAM" id="SSF51735">
    <property type="entry name" value="NAD(P)-binding Rossmann-fold domains"/>
    <property type="match status" value="1"/>
</dbReference>